<sequence>MLRAGVRITAIAAGRALLEPGHEVTPAEPDALIEEIVGRAQALGAETLYYDLGEVEIIDAVYLAYLNRLARACRTAGIRLVGIHLQPSTAYALAGLLTEPPAFETERTVPL</sequence>
<proteinExistence type="predicted"/>
<keyword evidence="2" id="KW-1185">Reference proteome</keyword>
<dbReference type="EMBL" id="NRSH01000036">
    <property type="protein sequence ID" value="MBK1726339.1"/>
    <property type="molecule type" value="Genomic_DNA"/>
</dbReference>
<name>A0ABS1E7T0_9GAMM</name>
<evidence type="ECO:0000313" key="2">
    <source>
        <dbReference type="Proteomes" id="UP000738126"/>
    </source>
</evidence>
<dbReference type="SUPFAM" id="SSF52091">
    <property type="entry name" value="SpoIIaa-like"/>
    <property type="match status" value="1"/>
</dbReference>
<comment type="caution">
    <text evidence="1">The sequence shown here is derived from an EMBL/GenBank/DDBJ whole genome shotgun (WGS) entry which is preliminary data.</text>
</comment>
<dbReference type="Gene3D" id="3.30.750.24">
    <property type="entry name" value="STAS domain"/>
    <property type="match status" value="1"/>
</dbReference>
<protein>
    <recommendedName>
        <fullName evidence="3">STAS domain-containing protein</fullName>
    </recommendedName>
</protein>
<evidence type="ECO:0000313" key="1">
    <source>
        <dbReference type="EMBL" id="MBK1726339.1"/>
    </source>
</evidence>
<dbReference type="RefSeq" id="WP_200257369.1">
    <property type="nucleotide sequence ID" value="NZ_NRSH01000036.1"/>
</dbReference>
<accession>A0ABS1E7T0</accession>
<dbReference type="InterPro" id="IPR036513">
    <property type="entry name" value="STAS_dom_sf"/>
</dbReference>
<reference evidence="1 2" key="1">
    <citation type="journal article" date="2020" name="Microorganisms">
        <title>Osmotic Adaptation and Compatible Solute Biosynthesis of Phototrophic Bacteria as Revealed from Genome Analyses.</title>
        <authorList>
            <person name="Imhoff J.F."/>
            <person name="Rahn T."/>
            <person name="Kunzel S."/>
            <person name="Keller A."/>
            <person name="Neulinger S.C."/>
        </authorList>
    </citation>
    <scope>NUCLEOTIDE SEQUENCE [LARGE SCALE GENOMIC DNA]</scope>
    <source>
        <strain evidence="1 2">DSM 15116</strain>
    </source>
</reference>
<organism evidence="1 2">
    <name type="scientific">Halorhodospira neutriphila</name>
    <dbReference type="NCBI Taxonomy" id="168379"/>
    <lineage>
        <taxon>Bacteria</taxon>
        <taxon>Pseudomonadati</taxon>
        <taxon>Pseudomonadota</taxon>
        <taxon>Gammaproteobacteria</taxon>
        <taxon>Chromatiales</taxon>
        <taxon>Ectothiorhodospiraceae</taxon>
        <taxon>Halorhodospira</taxon>
    </lineage>
</organism>
<evidence type="ECO:0008006" key="3">
    <source>
        <dbReference type="Google" id="ProtNLM"/>
    </source>
</evidence>
<dbReference type="Proteomes" id="UP000738126">
    <property type="component" value="Unassembled WGS sequence"/>
</dbReference>
<gene>
    <name evidence="1" type="ORF">CKO13_04730</name>
</gene>